<evidence type="ECO:0000313" key="1">
    <source>
        <dbReference type="EMBL" id="JAH55934.1"/>
    </source>
</evidence>
<accession>A0A0E9TQE0</accession>
<organism evidence="1">
    <name type="scientific">Anguilla anguilla</name>
    <name type="common">European freshwater eel</name>
    <name type="synonym">Muraena anguilla</name>
    <dbReference type="NCBI Taxonomy" id="7936"/>
    <lineage>
        <taxon>Eukaryota</taxon>
        <taxon>Metazoa</taxon>
        <taxon>Chordata</taxon>
        <taxon>Craniata</taxon>
        <taxon>Vertebrata</taxon>
        <taxon>Euteleostomi</taxon>
        <taxon>Actinopterygii</taxon>
        <taxon>Neopterygii</taxon>
        <taxon>Teleostei</taxon>
        <taxon>Anguilliformes</taxon>
        <taxon>Anguillidae</taxon>
        <taxon>Anguilla</taxon>
    </lineage>
</organism>
<dbReference type="AlphaFoldDB" id="A0A0E9TQE0"/>
<sequence length="54" mass="6317">MAWSLCFPQLNKLRTPSAQKQTHENRHKGWTVTSKMQKKTSLCHVMMSLSCYSF</sequence>
<dbReference type="EMBL" id="GBXM01052643">
    <property type="protein sequence ID" value="JAH55934.1"/>
    <property type="molecule type" value="Transcribed_RNA"/>
</dbReference>
<proteinExistence type="predicted"/>
<protein>
    <submittedName>
        <fullName evidence="1">Uncharacterized protein</fullName>
    </submittedName>
</protein>
<name>A0A0E9TQE0_ANGAN</name>
<reference evidence="1" key="1">
    <citation type="submission" date="2014-11" db="EMBL/GenBank/DDBJ databases">
        <authorList>
            <person name="Amaro Gonzalez C."/>
        </authorList>
    </citation>
    <scope>NUCLEOTIDE SEQUENCE</scope>
</reference>
<reference evidence="1" key="2">
    <citation type="journal article" date="2015" name="Fish Shellfish Immunol.">
        <title>Early steps in the European eel (Anguilla anguilla)-Vibrio vulnificus interaction in the gills: Role of the RtxA13 toxin.</title>
        <authorList>
            <person name="Callol A."/>
            <person name="Pajuelo D."/>
            <person name="Ebbesson L."/>
            <person name="Teles M."/>
            <person name="MacKenzie S."/>
            <person name="Amaro C."/>
        </authorList>
    </citation>
    <scope>NUCLEOTIDE SEQUENCE</scope>
</reference>